<feature type="transmembrane region" description="Helical" evidence="5">
    <location>
        <begin position="138"/>
        <end position="158"/>
    </location>
</feature>
<evidence type="ECO:0000256" key="2">
    <source>
        <dbReference type="ARBA" id="ARBA00022692"/>
    </source>
</evidence>
<proteinExistence type="predicted"/>
<dbReference type="InterPro" id="IPR005829">
    <property type="entry name" value="Sugar_transporter_CS"/>
</dbReference>
<evidence type="ECO:0000256" key="1">
    <source>
        <dbReference type="ARBA" id="ARBA00004141"/>
    </source>
</evidence>
<dbReference type="STRING" id="7719.ENSCINP00000022105"/>
<evidence type="ECO:0000313" key="8">
    <source>
        <dbReference type="Proteomes" id="UP000008144"/>
    </source>
</evidence>
<keyword evidence="3 5" id="KW-1133">Transmembrane helix</keyword>
<dbReference type="HOGENOM" id="CLU_001265_33_3_1"/>
<dbReference type="Ensembl" id="ENSCINT00000022351.2">
    <property type="protein sequence ID" value="ENSCINP00000022105.2"/>
    <property type="gene ID" value="ENSCING00000011608.2"/>
</dbReference>
<feature type="transmembrane region" description="Helical" evidence="5">
    <location>
        <begin position="170"/>
        <end position="191"/>
    </location>
</feature>
<dbReference type="AlphaFoldDB" id="F7B935"/>
<dbReference type="Pfam" id="PF00083">
    <property type="entry name" value="Sugar_tr"/>
    <property type="match status" value="1"/>
</dbReference>
<reference evidence="7" key="4">
    <citation type="submission" date="2025-09" db="UniProtKB">
        <authorList>
            <consortium name="Ensembl"/>
        </authorList>
    </citation>
    <scope>IDENTIFICATION</scope>
</reference>
<feature type="transmembrane region" description="Helical" evidence="5">
    <location>
        <begin position="197"/>
        <end position="217"/>
    </location>
</feature>
<reference evidence="7" key="3">
    <citation type="submission" date="2025-08" db="UniProtKB">
        <authorList>
            <consortium name="Ensembl"/>
        </authorList>
    </citation>
    <scope>IDENTIFICATION</scope>
</reference>
<evidence type="ECO:0000256" key="5">
    <source>
        <dbReference type="SAM" id="Phobius"/>
    </source>
</evidence>
<dbReference type="InterPro" id="IPR036259">
    <property type="entry name" value="MFS_trans_sf"/>
</dbReference>
<dbReference type="PROSITE" id="PS50850">
    <property type="entry name" value="MFS"/>
    <property type="match status" value="1"/>
</dbReference>
<dbReference type="EMBL" id="EAAA01001371">
    <property type="status" value="NOT_ANNOTATED_CDS"/>
    <property type="molecule type" value="Genomic_DNA"/>
</dbReference>
<protein>
    <recommendedName>
        <fullName evidence="6">Major facilitator superfamily (MFS) profile domain-containing protein</fullName>
    </recommendedName>
</protein>
<dbReference type="InterPro" id="IPR020846">
    <property type="entry name" value="MFS_dom"/>
</dbReference>
<reference evidence="8" key="1">
    <citation type="journal article" date="2002" name="Science">
        <title>The draft genome of Ciona intestinalis: insights into chordate and vertebrate origins.</title>
        <authorList>
            <person name="Dehal P."/>
            <person name="Satou Y."/>
            <person name="Campbell R.K."/>
            <person name="Chapman J."/>
            <person name="Degnan B."/>
            <person name="De Tomaso A."/>
            <person name="Davidson B."/>
            <person name="Di Gregorio A."/>
            <person name="Gelpke M."/>
            <person name="Goodstein D.M."/>
            <person name="Harafuji N."/>
            <person name="Hastings K.E."/>
            <person name="Ho I."/>
            <person name="Hotta K."/>
            <person name="Huang W."/>
            <person name="Kawashima T."/>
            <person name="Lemaire P."/>
            <person name="Martinez D."/>
            <person name="Meinertzhagen I.A."/>
            <person name="Necula S."/>
            <person name="Nonaka M."/>
            <person name="Putnam N."/>
            <person name="Rash S."/>
            <person name="Saiga H."/>
            <person name="Satake M."/>
            <person name="Terry A."/>
            <person name="Yamada L."/>
            <person name="Wang H.G."/>
            <person name="Awazu S."/>
            <person name="Azumi K."/>
            <person name="Boore J."/>
            <person name="Branno M."/>
            <person name="Chin-Bow S."/>
            <person name="DeSantis R."/>
            <person name="Doyle S."/>
            <person name="Francino P."/>
            <person name="Keys D.N."/>
            <person name="Haga S."/>
            <person name="Hayashi H."/>
            <person name="Hino K."/>
            <person name="Imai K.S."/>
            <person name="Inaba K."/>
            <person name="Kano S."/>
            <person name="Kobayashi K."/>
            <person name="Kobayashi M."/>
            <person name="Lee B.I."/>
            <person name="Makabe K.W."/>
            <person name="Manohar C."/>
            <person name="Matassi G."/>
            <person name="Medina M."/>
            <person name="Mochizuki Y."/>
            <person name="Mount S."/>
            <person name="Morishita T."/>
            <person name="Miura S."/>
            <person name="Nakayama A."/>
            <person name="Nishizaka S."/>
            <person name="Nomoto H."/>
            <person name="Ohta F."/>
            <person name="Oishi K."/>
            <person name="Rigoutsos I."/>
            <person name="Sano M."/>
            <person name="Sasaki A."/>
            <person name="Sasakura Y."/>
            <person name="Shoguchi E."/>
            <person name="Shin-i T."/>
            <person name="Spagnuolo A."/>
            <person name="Stainier D."/>
            <person name="Suzuki M.M."/>
            <person name="Tassy O."/>
            <person name="Takatori N."/>
            <person name="Tokuoka M."/>
            <person name="Yagi K."/>
            <person name="Yoshizaki F."/>
            <person name="Wada S."/>
            <person name="Zhang C."/>
            <person name="Hyatt P.D."/>
            <person name="Larimer F."/>
            <person name="Detter C."/>
            <person name="Doggett N."/>
            <person name="Glavina T."/>
            <person name="Hawkins T."/>
            <person name="Richardson P."/>
            <person name="Lucas S."/>
            <person name="Kohara Y."/>
            <person name="Levine M."/>
            <person name="Satoh N."/>
            <person name="Rokhsar D.S."/>
        </authorList>
    </citation>
    <scope>NUCLEOTIDE SEQUENCE [LARGE SCALE GENOMIC DNA]</scope>
</reference>
<dbReference type="Proteomes" id="UP000008144">
    <property type="component" value="Chromosome 2"/>
</dbReference>
<keyword evidence="4 5" id="KW-0472">Membrane</keyword>
<accession>F7B935</accession>
<dbReference type="PROSITE" id="PS00216">
    <property type="entry name" value="SUGAR_TRANSPORT_1"/>
    <property type="match status" value="1"/>
</dbReference>
<dbReference type="InParanoid" id="F7B935"/>
<organism evidence="7 8">
    <name type="scientific">Ciona intestinalis</name>
    <name type="common">Transparent sea squirt</name>
    <name type="synonym">Ascidia intestinalis</name>
    <dbReference type="NCBI Taxonomy" id="7719"/>
    <lineage>
        <taxon>Eukaryota</taxon>
        <taxon>Metazoa</taxon>
        <taxon>Chordata</taxon>
        <taxon>Tunicata</taxon>
        <taxon>Ascidiacea</taxon>
        <taxon>Phlebobranchia</taxon>
        <taxon>Cionidae</taxon>
        <taxon>Ciona</taxon>
    </lineage>
</organism>
<evidence type="ECO:0000256" key="3">
    <source>
        <dbReference type="ARBA" id="ARBA00022989"/>
    </source>
</evidence>
<dbReference type="PANTHER" id="PTHR24064">
    <property type="entry name" value="SOLUTE CARRIER FAMILY 22 MEMBER"/>
    <property type="match status" value="1"/>
</dbReference>
<dbReference type="Gene3D" id="1.20.1250.20">
    <property type="entry name" value="MFS general substrate transporter like domains"/>
    <property type="match status" value="1"/>
</dbReference>
<name>F7B935_CIOIN</name>
<evidence type="ECO:0000313" key="7">
    <source>
        <dbReference type="Ensembl" id="ENSCINP00000022105.2"/>
    </source>
</evidence>
<dbReference type="GO" id="GO:0016020">
    <property type="term" value="C:membrane"/>
    <property type="evidence" value="ECO:0007669"/>
    <property type="project" value="UniProtKB-SubCell"/>
</dbReference>
<reference evidence="7" key="2">
    <citation type="journal article" date="2008" name="Genome Biol.">
        <title>Improved genome assembly and evidence-based global gene model set for the chordate Ciona intestinalis: new insight into intron and operon populations.</title>
        <authorList>
            <person name="Satou Y."/>
            <person name="Mineta K."/>
            <person name="Ogasawara M."/>
            <person name="Sasakura Y."/>
            <person name="Shoguchi E."/>
            <person name="Ueno K."/>
            <person name="Yamada L."/>
            <person name="Matsumoto J."/>
            <person name="Wasserscheid J."/>
            <person name="Dewar K."/>
            <person name="Wiley G.B."/>
            <person name="Macmil S.L."/>
            <person name="Roe B.A."/>
            <person name="Zeller R.W."/>
            <person name="Hastings K.E."/>
            <person name="Lemaire P."/>
            <person name="Lindquist E."/>
            <person name="Endo T."/>
            <person name="Hotta K."/>
            <person name="Inaba K."/>
        </authorList>
    </citation>
    <scope>NUCLEOTIDE SEQUENCE [LARGE SCALE GENOMIC DNA]</scope>
    <source>
        <strain evidence="7">wild type</strain>
    </source>
</reference>
<dbReference type="SUPFAM" id="SSF103473">
    <property type="entry name" value="MFS general substrate transporter"/>
    <property type="match status" value="1"/>
</dbReference>
<evidence type="ECO:0000259" key="6">
    <source>
        <dbReference type="PROSITE" id="PS50850"/>
    </source>
</evidence>
<dbReference type="InterPro" id="IPR005828">
    <property type="entry name" value="MFS_sugar_transport-like"/>
</dbReference>
<dbReference type="GO" id="GO:0022857">
    <property type="term" value="F:transmembrane transporter activity"/>
    <property type="evidence" value="ECO:0007669"/>
    <property type="project" value="InterPro"/>
</dbReference>
<feature type="transmembrane region" description="Helical" evidence="5">
    <location>
        <begin position="20"/>
        <end position="44"/>
    </location>
</feature>
<evidence type="ECO:0000256" key="4">
    <source>
        <dbReference type="ARBA" id="ARBA00023136"/>
    </source>
</evidence>
<keyword evidence="8" id="KW-1185">Reference proteome</keyword>
<keyword evidence="2 5" id="KW-0812">Transmembrane</keyword>
<feature type="domain" description="Major facilitator superfamily (MFS) profile" evidence="6">
    <location>
        <begin position="98"/>
        <end position="324"/>
    </location>
</feature>
<dbReference type="OMA" id="VFLTHAF"/>
<comment type="subcellular location">
    <subcellularLocation>
        <location evidence="1">Membrane</location>
        <topology evidence="1">Multi-pass membrane protein</topology>
    </subcellularLocation>
</comment>
<feature type="transmembrane region" description="Helical" evidence="5">
    <location>
        <begin position="255"/>
        <end position="273"/>
    </location>
</feature>
<sequence>MIEFDRILDKIGHLGKYQIILCLLVYWLGVPAGLHNIASVFYAAEVPFRCYVPPLDNTSAYPSLTEQQLYNYTTPYYDGEYESCYRYGYNTSTCIPPSTSCVNQSYPAIACDAGYFFDTSEFTSTVNSEWNLVCDRKILGTMATSIYFAGMWTGAVVSGNLADYIGRKNTMLACAVGNLISGVATAFTPWFELFVVLRFFSAAFSHGAFLIMFVYVVEITGNKRTISGVHVHTAFSVGYTLNSLIAYFLRDWRQFYFVLSLTPIPYFIIHFFIPSSPRWHFSNGRDEMGKKVSERFAKGNGKVITEKDWTNAVVAENDEDVSER</sequence>
<dbReference type="GeneTree" id="ENSGT00940000162538"/>